<keyword evidence="4" id="KW-1185">Reference proteome</keyword>
<feature type="transmembrane region" description="Helical" evidence="2">
    <location>
        <begin position="77"/>
        <end position="102"/>
    </location>
</feature>
<feature type="compositionally biased region" description="Polar residues" evidence="1">
    <location>
        <begin position="178"/>
        <end position="189"/>
    </location>
</feature>
<feature type="region of interest" description="Disordered" evidence="1">
    <location>
        <begin position="1"/>
        <end position="23"/>
    </location>
</feature>
<feature type="region of interest" description="Disordered" evidence="1">
    <location>
        <begin position="103"/>
        <end position="128"/>
    </location>
</feature>
<keyword evidence="2" id="KW-0812">Transmembrane</keyword>
<gene>
    <name evidence="3" type="ORF">ACTOB_008376</name>
</gene>
<keyword evidence="2" id="KW-0472">Membrane</keyword>
<keyword evidence="2" id="KW-1133">Transmembrane helix</keyword>
<organism evidence="3 4">
    <name type="scientific">Actinoplanes oblitus</name>
    <dbReference type="NCBI Taxonomy" id="3040509"/>
    <lineage>
        <taxon>Bacteria</taxon>
        <taxon>Bacillati</taxon>
        <taxon>Actinomycetota</taxon>
        <taxon>Actinomycetes</taxon>
        <taxon>Micromonosporales</taxon>
        <taxon>Micromonosporaceae</taxon>
        <taxon>Actinoplanes</taxon>
    </lineage>
</organism>
<dbReference type="Proteomes" id="UP001240150">
    <property type="component" value="Chromosome"/>
</dbReference>
<feature type="compositionally biased region" description="Polar residues" evidence="1">
    <location>
        <begin position="219"/>
        <end position="242"/>
    </location>
</feature>
<reference evidence="3 4" key="1">
    <citation type="submission" date="2023-06" db="EMBL/GenBank/DDBJ databases">
        <authorList>
            <person name="Yushchuk O."/>
            <person name="Binda E."/>
            <person name="Ruckert-Reed C."/>
            <person name="Fedorenko V."/>
            <person name="Kalinowski J."/>
            <person name="Marinelli F."/>
        </authorList>
    </citation>
    <scope>NUCLEOTIDE SEQUENCE [LARGE SCALE GENOMIC DNA]</scope>
    <source>
        <strain evidence="3 4">NRRL 3884</strain>
    </source>
</reference>
<dbReference type="RefSeq" id="WP_284917500.1">
    <property type="nucleotide sequence ID" value="NZ_CP126980.1"/>
</dbReference>
<feature type="compositionally biased region" description="Polar residues" evidence="1">
    <location>
        <begin position="108"/>
        <end position="118"/>
    </location>
</feature>
<evidence type="ECO:0000256" key="2">
    <source>
        <dbReference type="SAM" id="Phobius"/>
    </source>
</evidence>
<dbReference type="EMBL" id="CP126980">
    <property type="protein sequence ID" value="WIM96207.1"/>
    <property type="molecule type" value="Genomic_DNA"/>
</dbReference>
<name>A0ABY8WH43_9ACTN</name>
<accession>A0ABY8WH43</accession>
<proteinExistence type="predicted"/>
<feature type="region of interest" description="Disordered" evidence="1">
    <location>
        <begin position="178"/>
        <end position="246"/>
    </location>
</feature>
<evidence type="ECO:0000313" key="3">
    <source>
        <dbReference type="EMBL" id="WIM96207.1"/>
    </source>
</evidence>
<sequence length="302" mass="31258">MAGASDNGGWPPDGGSPDELPDLPEEWGVIVIPDDLSELSDEVEAVRAELHLAPPPNRWQRFARRPGVRLLSRAATLLLRAPVLIVSMAILVTVASLFASAWPGTPRQPATQRTSGTSAAPGKTLPALDLIGPDGQAVPLLGQKPMVVIITDGCDCDRLIADTVAAVRPHVSVLAVSTTAPTRRGNPTTAAPPRGDAAPIPQGSAPGARTPQGGAPGAQTEQGSASGGQNPQGGLTTAQTPRSDGKTVLYLQDPTGHLRERAGLTTQDGSAATFVVNSTGEVLRLYQHVVSVTAFQSDLDRL</sequence>
<evidence type="ECO:0000313" key="4">
    <source>
        <dbReference type="Proteomes" id="UP001240150"/>
    </source>
</evidence>
<protein>
    <submittedName>
        <fullName evidence="3">Uncharacterized protein</fullName>
    </submittedName>
</protein>
<evidence type="ECO:0000256" key="1">
    <source>
        <dbReference type="SAM" id="MobiDB-lite"/>
    </source>
</evidence>